<feature type="coiled-coil region" evidence="1">
    <location>
        <begin position="4"/>
        <end position="47"/>
    </location>
</feature>
<keyword evidence="1" id="KW-0175">Coiled coil</keyword>
<accession>A0A8I2BVY3</accession>
<gene>
    <name evidence="2" type="ORF">J7405_20580</name>
</gene>
<dbReference type="RefSeq" id="WP_017165367.1">
    <property type="nucleotide sequence ID" value="NZ_JAGHXV010000074.1"/>
</dbReference>
<dbReference type="AlphaFoldDB" id="A0A8I2BVY3"/>
<name>A0A8I2BVY3_XANMN</name>
<evidence type="ECO:0000313" key="2">
    <source>
        <dbReference type="EMBL" id="MBO9761894.1"/>
    </source>
</evidence>
<organism evidence="2 3">
    <name type="scientific">Xanthomonas manihotis</name>
    <dbReference type="NCBI Taxonomy" id="43353"/>
    <lineage>
        <taxon>Bacteria</taxon>
        <taxon>Pseudomonadati</taxon>
        <taxon>Pseudomonadota</taxon>
        <taxon>Gammaproteobacteria</taxon>
        <taxon>Lysobacterales</taxon>
        <taxon>Lysobacteraceae</taxon>
        <taxon>Xanthomonas</taxon>
    </lineage>
</organism>
<evidence type="ECO:0000256" key="1">
    <source>
        <dbReference type="SAM" id="Coils"/>
    </source>
</evidence>
<reference evidence="2" key="1">
    <citation type="submission" date="2021-03" db="EMBL/GenBank/DDBJ databases">
        <title>Molecular characterization of Xanthomonas species pathogenic on Araceae and the development of a triplex TaqMan assay for detection of X. phaseoli pv. dieffenbachiae.</title>
        <authorList>
            <person name="Van Der Wolf J."/>
            <person name="Krijger M."/>
            <person name="Mendes O."/>
            <person name="Brankovics B."/>
            <person name="Bonants P."/>
            <person name="Meekes E."/>
        </authorList>
    </citation>
    <scope>NUCLEOTIDE SEQUENCE</scope>
    <source>
        <strain evidence="2">NBC1264</strain>
    </source>
</reference>
<sequence length="109" mass="12367">MTATNHYRDQIQRATDRLAQLQAKELLANYRREAKAQETAKRDEMKRRHRVADLVFLAGVQELDDAELVGALLLHAKRRNSQEIQVEARILGAMKIKNPAKSPTTAAPH</sequence>
<protein>
    <recommendedName>
        <fullName evidence="4">Conjugal transfer protein TraD</fullName>
    </recommendedName>
</protein>
<dbReference type="Proteomes" id="UP000668572">
    <property type="component" value="Unassembled WGS sequence"/>
</dbReference>
<dbReference type="EMBL" id="JAGHXW010000081">
    <property type="protein sequence ID" value="MBO9761894.1"/>
    <property type="molecule type" value="Genomic_DNA"/>
</dbReference>
<evidence type="ECO:0008006" key="4">
    <source>
        <dbReference type="Google" id="ProtNLM"/>
    </source>
</evidence>
<proteinExistence type="predicted"/>
<evidence type="ECO:0000313" key="3">
    <source>
        <dbReference type="Proteomes" id="UP000668572"/>
    </source>
</evidence>
<comment type="caution">
    <text evidence="2">The sequence shown here is derived from an EMBL/GenBank/DDBJ whole genome shotgun (WGS) entry which is preliminary data.</text>
</comment>